<reference evidence="2" key="1">
    <citation type="journal article" date="2014" name="Front. Microbiol.">
        <title>High frequency of phylogenetically diverse reductive dehalogenase-homologous genes in deep subseafloor sedimentary metagenomes.</title>
        <authorList>
            <person name="Kawai M."/>
            <person name="Futagami T."/>
            <person name="Toyoda A."/>
            <person name="Takaki Y."/>
            <person name="Nishi S."/>
            <person name="Hori S."/>
            <person name="Arai W."/>
            <person name="Tsubouchi T."/>
            <person name="Morono Y."/>
            <person name="Uchiyama I."/>
            <person name="Ito T."/>
            <person name="Fujiyama A."/>
            <person name="Inagaki F."/>
            <person name="Takami H."/>
        </authorList>
    </citation>
    <scope>NUCLEOTIDE SEQUENCE</scope>
    <source>
        <strain evidence="2">Expedition CK06-06</strain>
    </source>
</reference>
<protein>
    <recommendedName>
        <fullName evidence="1">PhoU domain-containing protein</fullName>
    </recommendedName>
</protein>
<proteinExistence type="predicted"/>
<dbReference type="InterPro" id="IPR028366">
    <property type="entry name" value="PhoU"/>
</dbReference>
<dbReference type="Gene3D" id="1.20.58.220">
    <property type="entry name" value="Phosphate transport system protein phou homolog 2, domain 2"/>
    <property type="match status" value="1"/>
</dbReference>
<sequence length="128" mass="14485">MSSNLEPVRAEIISHLEKLHEMVITTLGQSIKVFEDFDIDRAEQAMETSADIENLHHTIEDMAFGAIATFHPQNIDLRRLIAYIRTSGSLHSVGRFAYKIMEIVTLSDGLDHFKELVTLPYLSEIAIT</sequence>
<dbReference type="AlphaFoldDB" id="X1GY80"/>
<dbReference type="EMBL" id="BARU01007617">
    <property type="protein sequence ID" value="GAH46559.1"/>
    <property type="molecule type" value="Genomic_DNA"/>
</dbReference>
<evidence type="ECO:0000259" key="1">
    <source>
        <dbReference type="Pfam" id="PF01895"/>
    </source>
</evidence>
<feature type="non-terminal residue" evidence="2">
    <location>
        <position position="128"/>
    </location>
</feature>
<dbReference type="InterPro" id="IPR026022">
    <property type="entry name" value="PhoU_dom"/>
</dbReference>
<dbReference type="InterPro" id="IPR038078">
    <property type="entry name" value="PhoU-like_sf"/>
</dbReference>
<dbReference type="PANTHER" id="PTHR42930:SF3">
    <property type="entry name" value="PHOSPHATE-SPECIFIC TRANSPORT SYSTEM ACCESSORY PROTEIN PHOU"/>
    <property type="match status" value="1"/>
</dbReference>
<dbReference type="GO" id="GO:0045936">
    <property type="term" value="P:negative regulation of phosphate metabolic process"/>
    <property type="evidence" value="ECO:0007669"/>
    <property type="project" value="InterPro"/>
</dbReference>
<dbReference type="SUPFAM" id="SSF109755">
    <property type="entry name" value="PhoU-like"/>
    <property type="match status" value="1"/>
</dbReference>
<organism evidence="2">
    <name type="scientific">marine sediment metagenome</name>
    <dbReference type="NCBI Taxonomy" id="412755"/>
    <lineage>
        <taxon>unclassified sequences</taxon>
        <taxon>metagenomes</taxon>
        <taxon>ecological metagenomes</taxon>
    </lineage>
</organism>
<dbReference type="PANTHER" id="PTHR42930">
    <property type="entry name" value="PHOSPHATE-SPECIFIC TRANSPORT SYSTEM ACCESSORY PROTEIN PHOU"/>
    <property type="match status" value="1"/>
</dbReference>
<accession>X1GY80</accession>
<feature type="domain" description="PhoU" evidence="1">
    <location>
        <begin position="16"/>
        <end position="104"/>
    </location>
</feature>
<comment type="caution">
    <text evidence="2">The sequence shown here is derived from an EMBL/GenBank/DDBJ whole genome shotgun (WGS) entry which is preliminary data.</text>
</comment>
<evidence type="ECO:0000313" key="2">
    <source>
        <dbReference type="EMBL" id="GAH46559.1"/>
    </source>
</evidence>
<name>X1GY80_9ZZZZ</name>
<dbReference type="GO" id="GO:0030643">
    <property type="term" value="P:intracellular phosphate ion homeostasis"/>
    <property type="evidence" value="ECO:0007669"/>
    <property type="project" value="InterPro"/>
</dbReference>
<gene>
    <name evidence="2" type="ORF">S03H2_15008</name>
</gene>
<dbReference type="Pfam" id="PF01895">
    <property type="entry name" value="PhoU"/>
    <property type="match status" value="1"/>
</dbReference>